<organism evidence="16 17">
    <name type="scientific">Gadus morhua</name>
    <name type="common">Atlantic cod</name>
    <dbReference type="NCBI Taxonomy" id="8049"/>
    <lineage>
        <taxon>Eukaryota</taxon>
        <taxon>Metazoa</taxon>
        <taxon>Chordata</taxon>
        <taxon>Craniata</taxon>
        <taxon>Vertebrata</taxon>
        <taxon>Euteleostomi</taxon>
        <taxon>Actinopterygii</taxon>
        <taxon>Neopterygii</taxon>
        <taxon>Teleostei</taxon>
        <taxon>Neoteleostei</taxon>
        <taxon>Acanthomorphata</taxon>
        <taxon>Zeiogadaria</taxon>
        <taxon>Gadariae</taxon>
        <taxon>Gadiformes</taxon>
        <taxon>Gadoidei</taxon>
        <taxon>Gadidae</taxon>
        <taxon>Gadus</taxon>
    </lineage>
</organism>
<keyword evidence="2" id="KW-0301">Gamma-carboxyglutamic acid</keyword>
<evidence type="ECO:0000259" key="15">
    <source>
        <dbReference type="PROSITE" id="PS50998"/>
    </source>
</evidence>
<evidence type="ECO:0000313" key="17">
    <source>
        <dbReference type="Proteomes" id="UP000694546"/>
    </source>
</evidence>
<dbReference type="Proteomes" id="UP000694546">
    <property type="component" value="Chromosome 4"/>
</dbReference>
<dbReference type="GeneTree" id="ENSGT00940000157694"/>
<feature type="domain" description="EGF-like" evidence="13">
    <location>
        <begin position="93"/>
        <end position="129"/>
    </location>
</feature>
<dbReference type="Gene3D" id="2.40.10.10">
    <property type="entry name" value="Trypsin-like serine proteases"/>
    <property type="match status" value="1"/>
</dbReference>
<dbReference type="CDD" id="cd00054">
    <property type="entry name" value="EGF_CA"/>
    <property type="match status" value="1"/>
</dbReference>
<dbReference type="InterPro" id="IPR000742">
    <property type="entry name" value="EGF"/>
</dbReference>
<comment type="caution">
    <text evidence="10">Lacks conserved residue(s) required for the propagation of feature annotation.</text>
</comment>
<feature type="domain" description="Peptidase S1" evidence="14">
    <location>
        <begin position="179"/>
        <end position="361"/>
    </location>
</feature>
<keyword evidence="7" id="KW-0106">Calcium</keyword>
<dbReference type="SUPFAM" id="SSF57630">
    <property type="entry name" value="GLA-domain"/>
    <property type="match status" value="1"/>
</dbReference>
<dbReference type="PIRSF" id="PIRSF001143">
    <property type="entry name" value="Factor_X"/>
    <property type="match status" value="1"/>
</dbReference>
<dbReference type="AlphaFoldDB" id="A0A8C5FD57"/>
<dbReference type="InterPro" id="IPR000152">
    <property type="entry name" value="EGF-type_Asp/Asn_hydroxyl_site"/>
</dbReference>
<evidence type="ECO:0000256" key="12">
    <source>
        <dbReference type="SAM" id="SignalP"/>
    </source>
</evidence>
<evidence type="ECO:0000256" key="1">
    <source>
        <dbReference type="ARBA" id="ARBA00004613"/>
    </source>
</evidence>
<evidence type="ECO:0000256" key="8">
    <source>
        <dbReference type="ARBA" id="ARBA00023157"/>
    </source>
</evidence>
<protein>
    <submittedName>
        <fullName evidence="16">Uncharacterized protein</fullName>
    </submittedName>
</protein>
<evidence type="ECO:0000256" key="6">
    <source>
        <dbReference type="ARBA" id="ARBA00022801"/>
    </source>
</evidence>
<dbReference type="Pfam" id="PF00089">
    <property type="entry name" value="Trypsin"/>
    <property type="match status" value="1"/>
</dbReference>
<sequence>ICCVVVLVCCVVVWLCGCVVLRSSCAGLKSVVFAAHAQSVFARPRRANSFFIEELLQGDLERECYEEHCSYEEAREYFEDTPTAISFWTRYYDGDQCQPNPCLQGGNCTDRVGGFVCSCRDPHHGRTCEEKVRCAVDGPGSCHQFCKVWNDEPICSCTEGFTLQTDKKTCLPHGEWNRLSDAHLSVIITVLTGYNNVSSGGRAVSVLSAFLHRGFQAGLHDNDLVVLHLATPLLFGPSLFPLCLPTKDFSENVLMHAGSPGLTWLGSEIVTYVTLDACRRLLNTSQPISNKMFCMAGPPARPGPQDVERRWRASPVASRRHGTAFLTGLLLPLPPGGRGQGRGLLFTKLSRFLPWIGATLERIQRLQDEVPDAEPPPRRAPHADPPPR</sequence>
<feature type="compositionally biased region" description="Basic and acidic residues" evidence="11">
    <location>
        <begin position="375"/>
        <end position="388"/>
    </location>
</feature>
<evidence type="ECO:0000256" key="10">
    <source>
        <dbReference type="PROSITE-ProRule" id="PRU00076"/>
    </source>
</evidence>
<dbReference type="SMART" id="SM00179">
    <property type="entry name" value="EGF_CA"/>
    <property type="match status" value="1"/>
</dbReference>
<dbReference type="PROSITE" id="PS50998">
    <property type="entry name" value="GLA_2"/>
    <property type="match status" value="1"/>
</dbReference>
<feature type="region of interest" description="Disordered" evidence="11">
    <location>
        <begin position="367"/>
        <end position="388"/>
    </location>
</feature>
<feature type="domain" description="Gla" evidence="15">
    <location>
        <begin position="47"/>
        <end position="93"/>
    </location>
</feature>
<dbReference type="InterPro" id="IPR001254">
    <property type="entry name" value="Trypsin_dom"/>
</dbReference>
<keyword evidence="6" id="KW-0378">Hydrolase</keyword>
<reference evidence="16" key="2">
    <citation type="submission" date="2025-09" db="UniProtKB">
        <authorList>
            <consortium name="Ensembl"/>
        </authorList>
    </citation>
    <scope>IDENTIFICATION</scope>
</reference>
<evidence type="ECO:0000256" key="4">
    <source>
        <dbReference type="ARBA" id="ARBA00022536"/>
    </source>
</evidence>
<comment type="subcellular location">
    <subcellularLocation>
        <location evidence="1">Secreted</location>
    </subcellularLocation>
</comment>
<dbReference type="InterPro" id="IPR001881">
    <property type="entry name" value="EGF-like_Ca-bd_dom"/>
</dbReference>
<dbReference type="SMART" id="SM00181">
    <property type="entry name" value="EGF"/>
    <property type="match status" value="2"/>
</dbReference>
<dbReference type="SUPFAM" id="SSF57196">
    <property type="entry name" value="EGF/Laminin"/>
    <property type="match status" value="1"/>
</dbReference>
<dbReference type="Ensembl" id="ENSGMOT00000060210.1">
    <property type="protein sequence ID" value="ENSGMOP00000028016.1"/>
    <property type="gene ID" value="ENSGMOG00000022259.1"/>
</dbReference>
<dbReference type="PROSITE" id="PS50026">
    <property type="entry name" value="EGF_3"/>
    <property type="match status" value="1"/>
</dbReference>
<dbReference type="Pfam" id="PF00594">
    <property type="entry name" value="Gla"/>
    <property type="match status" value="1"/>
</dbReference>
<proteinExistence type="predicted"/>
<evidence type="ECO:0000256" key="3">
    <source>
        <dbReference type="ARBA" id="ARBA00022525"/>
    </source>
</evidence>
<dbReference type="GO" id="GO:0005509">
    <property type="term" value="F:calcium ion binding"/>
    <property type="evidence" value="ECO:0007669"/>
    <property type="project" value="InterPro"/>
</dbReference>
<dbReference type="PROSITE" id="PS00010">
    <property type="entry name" value="ASX_HYDROXYL"/>
    <property type="match status" value="1"/>
</dbReference>
<evidence type="ECO:0000256" key="9">
    <source>
        <dbReference type="ARBA" id="ARBA00023180"/>
    </source>
</evidence>
<dbReference type="PANTHER" id="PTHR24278:SF35">
    <property type="entry name" value="PROTEIN Z, VITAMIN K-DEPENDENT PLASMA GLYCOPROTEIN B"/>
    <property type="match status" value="1"/>
</dbReference>
<dbReference type="Gene3D" id="2.10.25.10">
    <property type="entry name" value="Laminin"/>
    <property type="match status" value="2"/>
</dbReference>
<evidence type="ECO:0000313" key="16">
    <source>
        <dbReference type="Ensembl" id="ENSGMOP00000028016.1"/>
    </source>
</evidence>
<dbReference type="InterPro" id="IPR043504">
    <property type="entry name" value="Peptidase_S1_PA_chymotrypsin"/>
</dbReference>
<keyword evidence="3" id="KW-0964">Secreted</keyword>
<feature type="chain" id="PRO_5046371853" evidence="12">
    <location>
        <begin position="19"/>
        <end position="388"/>
    </location>
</feature>
<dbReference type="SUPFAM" id="SSF50494">
    <property type="entry name" value="Trypsin-like serine proteases"/>
    <property type="match status" value="1"/>
</dbReference>
<accession>A0A8C5FD57</accession>
<dbReference type="InterPro" id="IPR035972">
    <property type="entry name" value="GLA-like_dom_SF"/>
</dbReference>
<dbReference type="PROSITE" id="PS01187">
    <property type="entry name" value="EGF_CA"/>
    <property type="match status" value="1"/>
</dbReference>
<evidence type="ECO:0000256" key="5">
    <source>
        <dbReference type="ARBA" id="ARBA00022670"/>
    </source>
</evidence>
<dbReference type="InterPro" id="IPR000294">
    <property type="entry name" value="GLA_domain"/>
</dbReference>
<keyword evidence="4 10" id="KW-0245">EGF-like domain</keyword>
<dbReference type="Gene3D" id="4.10.740.10">
    <property type="entry name" value="Coagulation Factor IX"/>
    <property type="match status" value="1"/>
</dbReference>
<dbReference type="InterPro" id="IPR009003">
    <property type="entry name" value="Peptidase_S1_PA"/>
</dbReference>
<dbReference type="InterPro" id="IPR017857">
    <property type="entry name" value="Coagulation_fac-like_Gla_dom"/>
</dbReference>
<dbReference type="GO" id="GO:0006508">
    <property type="term" value="P:proteolysis"/>
    <property type="evidence" value="ECO:0007669"/>
    <property type="project" value="InterPro"/>
</dbReference>
<dbReference type="GO" id="GO:0004252">
    <property type="term" value="F:serine-type endopeptidase activity"/>
    <property type="evidence" value="ECO:0007669"/>
    <property type="project" value="InterPro"/>
</dbReference>
<keyword evidence="17" id="KW-1185">Reference proteome</keyword>
<dbReference type="OMA" id="KNECRHQ"/>
<feature type="disulfide bond" evidence="10">
    <location>
        <begin position="119"/>
        <end position="128"/>
    </location>
</feature>
<keyword evidence="8 10" id="KW-1015">Disulfide bond</keyword>
<dbReference type="PANTHER" id="PTHR24278">
    <property type="entry name" value="COAGULATION FACTOR"/>
    <property type="match status" value="1"/>
</dbReference>
<dbReference type="PROSITE" id="PS50240">
    <property type="entry name" value="TRYPSIN_DOM"/>
    <property type="match status" value="1"/>
</dbReference>
<name>A0A8C5FD57_GADMO</name>
<reference evidence="16" key="1">
    <citation type="submission" date="2025-08" db="UniProtKB">
        <authorList>
            <consortium name="Ensembl"/>
        </authorList>
    </citation>
    <scope>IDENTIFICATION</scope>
</reference>
<dbReference type="InterPro" id="IPR018097">
    <property type="entry name" value="EGF_Ca-bd_CS"/>
</dbReference>
<evidence type="ECO:0000259" key="13">
    <source>
        <dbReference type="PROSITE" id="PS50026"/>
    </source>
</evidence>
<dbReference type="PROSITE" id="PS00011">
    <property type="entry name" value="GLA_1"/>
    <property type="match status" value="1"/>
</dbReference>
<keyword evidence="5" id="KW-0645">Protease</keyword>
<keyword evidence="12" id="KW-0732">Signal</keyword>
<evidence type="ECO:0000256" key="11">
    <source>
        <dbReference type="SAM" id="MobiDB-lite"/>
    </source>
</evidence>
<keyword evidence="9" id="KW-0325">Glycoprotein</keyword>
<evidence type="ECO:0000256" key="2">
    <source>
        <dbReference type="ARBA" id="ARBA00022479"/>
    </source>
</evidence>
<dbReference type="GO" id="GO:0005615">
    <property type="term" value="C:extracellular space"/>
    <property type="evidence" value="ECO:0007669"/>
    <property type="project" value="TreeGrafter"/>
</dbReference>
<dbReference type="SMART" id="SM00069">
    <property type="entry name" value="GLA"/>
    <property type="match status" value="1"/>
</dbReference>
<evidence type="ECO:0000259" key="14">
    <source>
        <dbReference type="PROSITE" id="PS50240"/>
    </source>
</evidence>
<feature type="signal peptide" evidence="12">
    <location>
        <begin position="1"/>
        <end position="18"/>
    </location>
</feature>
<dbReference type="InterPro" id="IPR050442">
    <property type="entry name" value="Peptidase_S1_coag_factors"/>
</dbReference>
<dbReference type="PROSITE" id="PS00022">
    <property type="entry name" value="EGF_1"/>
    <property type="match status" value="1"/>
</dbReference>
<evidence type="ECO:0000256" key="7">
    <source>
        <dbReference type="ARBA" id="ARBA00022837"/>
    </source>
</evidence>
<dbReference type="PRINTS" id="PR00001">
    <property type="entry name" value="GLABLOOD"/>
</dbReference>
<dbReference type="InterPro" id="IPR012224">
    <property type="entry name" value="Pept_S1A_FX"/>
</dbReference>